<dbReference type="AlphaFoldDB" id="A0A367LX47"/>
<dbReference type="SUPFAM" id="SSF63380">
    <property type="entry name" value="Riboflavin synthase domain-like"/>
    <property type="match status" value="1"/>
</dbReference>
<reference evidence="10 11" key="1">
    <citation type="submission" date="2018-07" db="EMBL/GenBank/DDBJ databases">
        <title>Mechanisms of high-level aminoglycoside resistance among Gram-negative pathogens in Brazil.</title>
        <authorList>
            <person name="Ballaben A.S."/>
            <person name="Darini A.L.C."/>
            <person name="Doi Y."/>
        </authorList>
    </citation>
    <scope>NUCLEOTIDE SEQUENCE [LARGE SCALE GENOMIC DNA]</scope>
    <source>
        <strain evidence="10 11">B2-305</strain>
    </source>
</reference>
<evidence type="ECO:0000259" key="9">
    <source>
        <dbReference type="Pfam" id="PF00175"/>
    </source>
</evidence>
<accession>A0A367LX47</accession>
<protein>
    <submittedName>
        <fullName evidence="10">Reductase</fullName>
    </submittedName>
</protein>
<dbReference type="InterPro" id="IPR050415">
    <property type="entry name" value="MRET"/>
</dbReference>
<dbReference type="InterPro" id="IPR001433">
    <property type="entry name" value="OxRdtase_FAD/NAD-bd"/>
</dbReference>
<keyword evidence="6" id="KW-0560">Oxidoreductase</keyword>
<dbReference type="Gene3D" id="3.40.50.80">
    <property type="entry name" value="Nucleotide-binding domain of ferredoxin-NADP reductase (FNR) module"/>
    <property type="match status" value="1"/>
</dbReference>
<evidence type="ECO:0000256" key="6">
    <source>
        <dbReference type="ARBA" id="ARBA00023002"/>
    </source>
</evidence>
<dbReference type="InterPro" id="IPR039261">
    <property type="entry name" value="FNR_nucleotide-bd"/>
</dbReference>
<dbReference type="GO" id="GO:0051537">
    <property type="term" value="F:2 iron, 2 sulfur cluster binding"/>
    <property type="evidence" value="ECO:0007669"/>
    <property type="project" value="UniProtKB-KW"/>
</dbReference>
<keyword evidence="7" id="KW-0408">Iron</keyword>
<keyword evidence="8" id="KW-0411">Iron-sulfur</keyword>
<evidence type="ECO:0000256" key="8">
    <source>
        <dbReference type="ARBA" id="ARBA00023014"/>
    </source>
</evidence>
<comment type="cofactor">
    <cofactor evidence="1">
        <name>FAD</name>
        <dbReference type="ChEBI" id="CHEBI:57692"/>
    </cofactor>
</comment>
<dbReference type="Proteomes" id="UP000253594">
    <property type="component" value="Unassembled WGS sequence"/>
</dbReference>
<feature type="non-terminal residue" evidence="10">
    <location>
        <position position="1"/>
    </location>
</feature>
<evidence type="ECO:0000256" key="4">
    <source>
        <dbReference type="ARBA" id="ARBA00022723"/>
    </source>
</evidence>
<keyword evidence="5" id="KW-0274">FAD</keyword>
<dbReference type="GO" id="GO:0016491">
    <property type="term" value="F:oxidoreductase activity"/>
    <property type="evidence" value="ECO:0007669"/>
    <property type="project" value="UniProtKB-KW"/>
</dbReference>
<dbReference type="InterPro" id="IPR017938">
    <property type="entry name" value="Riboflavin_synthase-like_b-brl"/>
</dbReference>
<dbReference type="Gene3D" id="2.40.30.10">
    <property type="entry name" value="Translation factors"/>
    <property type="match status" value="1"/>
</dbReference>
<name>A0A367LX47_PSEAI</name>
<evidence type="ECO:0000256" key="3">
    <source>
        <dbReference type="ARBA" id="ARBA00022714"/>
    </source>
</evidence>
<feature type="domain" description="Oxidoreductase FAD/NAD(P)-binding" evidence="9">
    <location>
        <begin position="56"/>
        <end position="120"/>
    </location>
</feature>
<organism evidence="10 11">
    <name type="scientific">Pseudomonas aeruginosa</name>
    <dbReference type="NCBI Taxonomy" id="287"/>
    <lineage>
        <taxon>Bacteria</taxon>
        <taxon>Pseudomonadati</taxon>
        <taxon>Pseudomonadota</taxon>
        <taxon>Gammaproteobacteria</taxon>
        <taxon>Pseudomonadales</taxon>
        <taxon>Pseudomonadaceae</taxon>
        <taxon>Pseudomonas</taxon>
    </lineage>
</organism>
<evidence type="ECO:0000313" key="11">
    <source>
        <dbReference type="Proteomes" id="UP000253594"/>
    </source>
</evidence>
<dbReference type="GO" id="GO:0016020">
    <property type="term" value="C:membrane"/>
    <property type="evidence" value="ECO:0007669"/>
    <property type="project" value="InterPro"/>
</dbReference>
<evidence type="ECO:0000256" key="2">
    <source>
        <dbReference type="ARBA" id="ARBA00022630"/>
    </source>
</evidence>
<sequence>ASADRGCGEVRFSIKALGDYTRRLQDNLEVGARVEVEGPYGCFDFRRGLAGRQVWVAAGIGVTPFIAWLESLQAAPESAPSVELHYCVRNSQEALFAGRLRELCEHLPSVTLHIRYSDEQGKPQAAQL</sequence>
<dbReference type="PRINTS" id="PR00466">
    <property type="entry name" value="GP91PHOX"/>
</dbReference>
<keyword evidence="4" id="KW-0479">Metal-binding</keyword>
<dbReference type="SUPFAM" id="SSF52343">
    <property type="entry name" value="Ferredoxin reductase-like, C-terminal NADP-linked domain"/>
    <property type="match status" value="1"/>
</dbReference>
<dbReference type="PANTHER" id="PTHR47354:SF8">
    <property type="entry name" value="1,2-PHENYLACETYL-COA EPOXIDASE, SUBUNIT E"/>
    <property type="match status" value="1"/>
</dbReference>
<dbReference type="EMBL" id="QORE01002866">
    <property type="protein sequence ID" value="RCI69638.1"/>
    <property type="molecule type" value="Genomic_DNA"/>
</dbReference>
<gene>
    <name evidence="10" type="ORF">DT376_38880</name>
</gene>
<dbReference type="PANTHER" id="PTHR47354">
    <property type="entry name" value="NADH OXIDOREDUCTASE HCR"/>
    <property type="match status" value="1"/>
</dbReference>
<evidence type="ECO:0000256" key="1">
    <source>
        <dbReference type="ARBA" id="ARBA00001974"/>
    </source>
</evidence>
<keyword evidence="2" id="KW-0285">Flavoprotein</keyword>
<dbReference type="GO" id="GO:0050660">
    <property type="term" value="F:flavin adenine dinucleotide binding"/>
    <property type="evidence" value="ECO:0007669"/>
    <property type="project" value="TreeGrafter"/>
</dbReference>
<dbReference type="InterPro" id="IPR000778">
    <property type="entry name" value="Cyt_b245_heavy_chain"/>
</dbReference>
<dbReference type="Pfam" id="PF00175">
    <property type="entry name" value="NAD_binding_1"/>
    <property type="match status" value="1"/>
</dbReference>
<evidence type="ECO:0000313" key="10">
    <source>
        <dbReference type="EMBL" id="RCI69638.1"/>
    </source>
</evidence>
<evidence type="ECO:0000256" key="7">
    <source>
        <dbReference type="ARBA" id="ARBA00023004"/>
    </source>
</evidence>
<keyword evidence="3" id="KW-0001">2Fe-2S</keyword>
<feature type="non-terminal residue" evidence="10">
    <location>
        <position position="128"/>
    </location>
</feature>
<dbReference type="GO" id="GO:0046872">
    <property type="term" value="F:metal ion binding"/>
    <property type="evidence" value="ECO:0007669"/>
    <property type="project" value="UniProtKB-KW"/>
</dbReference>
<comment type="caution">
    <text evidence="10">The sequence shown here is derived from an EMBL/GenBank/DDBJ whole genome shotgun (WGS) entry which is preliminary data.</text>
</comment>
<evidence type="ECO:0000256" key="5">
    <source>
        <dbReference type="ARBA" id="ARBA00022827"/>
    </source>
</evidence>
<proteinExistence type="predicted"/>